<keyword evidence="1" id="KW-0732">Signal</keyword>
<evidence type="ECO:0000313" key="6">
    <source>
        <dbReference type="Proteomes" id="UP001199322"/>
    </source>
</evidence>
<feature type="chain" id="PRO_5014537466" evidence="1">
    <location>
        <begin position="21"/>
        <end position="173"/>
    </location>
</feature>
<dbReference type="GO" id="GO:0010181">
    <property type="term" value="F:FMN binding"/>
    <property type="evidence" value="ECO:0007669"/>
    <property type="project" value="InterPro"/>
</dbReference>
<dbReference type="GO" id="GO:0016020">
    <property type="term" value="C:membrane"/>
    <property type="evidence" value="ECO:0007669"/>
    <property type="project" value="InterPro"/>
</dbReference>
<proteinExistence type="predicted"/>
<dbReference type="EMBL" id="CATWFT010000009">
    <property type="protein sequence ID" value="CAJ0726231.1"/>
    <property type="molecule type" value="Genomic_DNA"/>
</dbReference>
<name>A0A1C0XD68_RALPI</name>
<evidence type="ECO:0000313" key="4">
    <source>
        <dbReference type="EMBL" id="MBX3893612.1"/>
    </source>
</evidence>
<keyword evidence="5" id="KW-1185">Reference proteome</keyword>
<feature type="domain" description="FMN-binding" evidence="2">
    <location>
        <begin position="85"/>
        <end position="166"/>
    </location>
</feature>
<reference evidence="3 5" key="2">
    <citation type="submission" date="2023-07" db="EMBL/GenBank/DDBJ databases">
        <authorList>
            <person name="Peeters C."/>
        </authorList>
    </citation>
    <scope>NUCLEOTIDE SEQUENCE [LARGE SCALE GENOMIC DNA]</scope>
    <source>
        <strain evidence="3 5">R-38712</strain>
    </source>
</reference>
<dbReference type="RefSeq" id="WP_004635288.1">
    <property type="nucleotide sequence ID" value="NZ_CABKQE010000004.1"/>
</dbReference>
<evidence type="ECO:0000313" key="3">
    <source>
        <dbReference type="EMBL" id="CAJ0726231.1"/>
    </source>
</evidence>
<comment type="caution">
    <text evidence="4">The sequence shown here is derived from an EMBL/GenBank/DDBJ whole genome shotgun (WGS) entry which is preliminary data.</text>
</comment>
<evidence type="ECO:0000259" key="2">
    <source>
        <dbReference type="SMART" id="SM00900"/>
    </source>
</evidence>
<reference evidence="4" key="1">
    <citation type="submission" date="2018-06" db="EMBL/GenBank/DDBJ databases">
        <authorList>
            <person name="O'Rourke A."/>
        </authorList>
    </citation>
    <scope>NUCLEOTIDE SEQUENCE</scope>
    <source>
        <strain evidence="4">132550021-3</strain>
    </source>
</reference>
<dbReference type="SMART" id="SM00900">
    <property type="entry name" value="FMN_bind"/>
    <property type="match status" value="1"/>
</dbReference>
<dbReference type="EMBL" id="QGBI01000056">
    <property type="protein sequence ID" value="MBX3893612.1"/>
    <property type="molecule type" value="Genomic_DNA"/>
</dbReference>
<protein>
    <submittedName>
        <fullName evidence="4">FMN-binding protein</fullName>
    </submittedName>
</protein>
<dbReference type="GeneID" id="34793025"/>
<sequence>MKWTPMAAVPLAVLVVPVQATEYLTVQQAQAQMFPGASFQAVPLQITDQIRETLNERSGVHEPFNDKGVWKVSTGGWFIVDRVVGKHEKITYAVALDAKGAVRAVDILTYQETYGYEVRNADWRAQFVGKTAQDAVQLGKDIRNISGATLSCKHITQGVKRVLAVYDLLLAKM</sequence>
<dbReference type="OMA" id="HSHVVRT"/>
<dbReference type="Proteomes" id="UP001199322">
    <property type="component" value="Unassembled WGS sequence"/>
</dbReference>
<dbReference type="Pfam" id="PF04205">
    <property type="entry name" value="FMN_bind"/>
    <property type="match status" value="1"/>
</dbReference>
<organism evidence="4 6">
    <name type="scientific">Ralstonia pickettii</name>
    <name type="common">Burkholderia pickettii</name>
    <dbReference type="NCBI Taxonomy" id="329"/>
    <lineage>
        <taxon>Bacteria</taxon>
        <taxon>Pseudomonadati</taxon>
        <taxon>Pseudomonadota</taxon>
        <taxon>Betaproteobacteria</taxon>
        <taxon>Burkholderiales</taxon>
        <taxon>Burkholderiaceae</taxon>
        <taxon>Ralstonia</taxon>
    </lineage>
</organism>
<evidence type="ECO:0000256" key="1">
    <source>
        <dbReference type="SAM" id="SignalP"/>
    </source>
</evidence>
<gene>
    <name evidence="4" type="ORF">DEE74_27530</name>
    <name evidence="3" type="ORF">R38712_02974</name>
</gene>
<dbReference type="Proteomes" id="UP001189303">
    <property type="component" value="Unassembled WGS sequence"/>
</dbReference>
<dbReference type="OrthoDB" id="9778782at2"/>
<dbReference type="InterPro" id="IPR007329">
    <property type="entry name" value="FMN-bd"/>
</dbReference>
<dbReference type="AlphaFoldDB" id="A0A1C0XD68"/>
<evidence type="ECO:0000313" key="5">
    <source>
        <dbReference type="Proteomes" id="UP001189303"/>
    </source>
</evidence>
<accession>A0A1C0XD68</accession>
<feature type="signal peptide" evidence="1">
    <location>
        <begin position="1"/>
        <end position="20"/>
    </location>
</feature>